<accession>A0ABV0EUI5</accession>
<evidence type="ECO:0000313" key="5">
    <source>
        <dbReference type="EMBL" id="MEO1771575.1"/>
    </source>
</evidence>
<gene>
    <name evidence="5" type="ORF">JZO67_003556</name>
</gene>
<organism evidence="5 6">
    <name type="scientific">Candidatus Enterococcus ferrettii</name>
    <dbReference type="NCBI Taxonomy" id="2815324"/>
    <lineage>
        <taxon>Bacteria</taxon>
        <taxon>Bacillati</taxon>
        <taxon>Bacillota</taxon>
        <taxon>Bacilli</taxon>
        <taxon>Lactobacillales</taxon>
        <taxon>Enterococcaceae</taxon>
        <taxon>Enterococcus</taxon>
    </lineage>
</organism>
<reference evidence="5 6" key="2">
    <citation type="submission" date="2024-02" db="EMBL/GenBank/DDBJ databases">
        <title>The Genome Sequence of Enterococcus sp. DIV0159.</title>
        <authorList>
            <person name="Earl A."/>
            <person name="Manson A."/>
            <person name="Gilmore M."/>
            <person name="Sanders J."/>
            <person name="Shea T."/>
            <person name="Howe W."/>
            <person name="Livny J."/>
            <person name="Cuomo C."/>
            <person name="Neafsey D."/>
            <person name="Birren B."/>
        </authorList>
    </citation>
    <scope>NUCLEOTIDE SEQUENCE [LARGE SCALE GENOMIC DNA]</scope>
    <source>
        <strain evidence="5 6">665A</strain>
    </source>
</reference>
<feature type="domain" description="Bacterial bifunctional deaminase-reductase C-terminal" evidence="4">
    <location>
        <begin position="4"/>
        <end position="229"/>
    </location>
</feature>
<dbReference type="Proteomes" id="UP000664357">
    <property type="component" value="Unassembled WGS sequence"/>
</dbReference>
<dbReference type="Gene3D" id="3.40.430.10">
    <property type="entry name" value="Dihydrofolate Reductase, subunit A"/>
    <property type="match status" value="1"/>
</dbReference>
<dbReference type="EMBL" id="JAFREL020000003">
    <property type="protein sequence ID" value="MEO1771575.1"/>
    <property type="molecule type" value="Genomic_DNA"/>
</dbReference>
<comment type="caution">
    <text evidence="5">The sequence shown here is derived from an EMBL/GenBank/DDBJ whole genome shotgun (WGS) entry which is preliminary data.</text>
</comment>
<dbReference type="Pfam" id="PF01872">
    <property type="entry name" value="RibD_C"/>
    <property type="match status" value="1"/>
</dbReference>
<evidence type="ECO:0000259" key="4">
    <source>
        <dbReference type="Pfam" id="PF01872"/>
    </source>
</evidence>
<protein>
    <recommendedName>
        <fullName evidence="4">Bacterial bifunctional deaminase-reductase C-terminal domain-containing protein</fullName>
    </recommendedName>
</protein>
<dbReference type="InterPro" id="IPR024072">
    <property type="entry name" value="DHFR-like_dom_sf"/>
</dbReference>
<dbReference type="PANTHER" id="PTHR38011">
    <property type="entry name" value="DIHYDROFOLATE REDUCTASE FAMILY PROTEIN (AFU_ORTHOLOGUE AFUA_8G06820)"/>
    <property type="match status" value="1"/>
</dbReference>
<keyword evidence="2" id="KW-0521">NADP</keyword>
<sequence>MNRPYIFCHMITSIDGKIDGTHKKFLERGKNALDFYQIAFGEHAYYQLDGWLSGRATSEAGFTKGKTPQIDENAPLVPSGDFIAETKLTKYYVSIDLSGKLGWEKNSIQYRDTPAHIIEVLTEKTSNAYKSMLRKLNISYIIAGTEQLDAALLLNKLKQEFGIETLMLGGGGVLNWSFIQAGFCDEISMLMAPFADGSAETHAMFQTKEGLTKDIPVAFDLEHVEKRDHGGVWLRYKVNYDRKIPNE</sequence>
<dbReference type="RefSeq" id="WP_207705323.1">
    <property type="nucleotide sequence ID" value="NZ_JAFREL020000003.1"/>
</dbReference>
<dbReference type="InterPro" id="IPR050765">
    <property type="entry name" value="Riboflavin_Biosynth_HTPR"/>
</dbReference>
<keyword evidence="3" id="KW-0560">Oxidoreductase</keyword>
<dbReference type="InterPro" id="IPR002734">
    <property type="entry name" value="RibDG_C"/>
</dbReference>
<dbReference type="PANTHER" id="PTHR38011:SF7">
    <property type="entry name" value="2,5-DIAMINO-6-RIBOSYLAMINO-4(3H)-PYRIMIDINONE 5'-PHOSPHATE REDUCTASE"/>
    <property type="match status" value="1"/>
</dbReference>
<evidence type="ECO:0000256" key="1">
    <source>
        <dbReference type="ARBA" id="ARBA00005104"/>
    </source>
</evidence>
<name>A0ABV0EUI5_9ENTE</name>
<comment type="pathway">
    <text evidence="1">Cofactor biosynthesis; riboflavin biosynthesis.</text>
</comment>
<proteinExistence type="predicted"/>
<evidence type="ECO:0000256" key="3">
    <source>
        <dbReference type="ARBA" id="ARBA00023002"/>
    </source>
</evidence>
<reference evidence="5 6" key="1">
    <citation type="submission" date="2021-03" db="EMBL/GenBank/DDBJ databases">
        <authorList>
            <person name="Gilmore M.S."/>
            <person name="Schwartzman J."/>
            <person name="Van Tyne D."/>
            <person name="Martin M."/>
            <person name="Earl A.M."/>
            <person name="Manson A.L."/>
            <person name="Straub T."/>
            <person name="Salamzade R."/>
            <person name="Saavedra J."/>
            <person name="Lebreton F."/>
            <person name="Prichula J."/>
            <person name="Schaufler K."/>
            <person name="Gaca A."/>
            <person name="Sgardioli B."/>
            <person name="Wagenaar J."/>
            <person name="Strong T."/>
        </authorList>
    </citation>
    <scope>NUCLEOTIDE SEQUENCE [LARGE SCALE GENOMIC DNA]</scope>
    <source>
        <strain evidence="5 6">665A</strain>
    </source>
</reference>
<keyword evidence="6" id="KW-1185">Reference proteome</keyword>
<evidence type="ECO:0000313" key="6">
    <source>
        <dbReference type="Proteomes" id="UP000664357"/>
    </source>
</evidence>
<dbReference type="SUPFAM" id="SSF53597">
    <property type="entry name" value="Dihydrofolate reductase-like"/>
    <property type="match status" value="1"/>
</dbReference>
<evidence type="ECO:0000256" key="2">
    <source>
        <dbReference type="ARBA" id="ARBA00022857"/>
    </source>
</evidence>